<evidence type="ECO:0000256" key="1">
    <source>
        <dbReference type="ARBA" id="ARBA00010118"/>
    </source>
</evidence>
<comment type="caution">
    <text evidence="5">The sequence shown here is derived from an EMBL/GenBank/DDBJ whole genome shotgun (WGS) entry which is preliminary data.</text>
</comment>
<reference evidence="5" key="1">
    <citation type="journal article" date="2023" name="Genome Biol. Evol.">
        <title>First Whole Genome Sequence and Flow Cytometry Genome Size Data for the Lichen-Forming Fungus Ramalina farinacea (Ascomycota).</title>
        <authorList>
            <person name="Llewellyn T."/>
            <person name="Mian S."/>
            <person name="Hill R."/>
            <person name="Leitch I.J."/>
            <person name="Gaya E."/>
        </authorList>
    </citation>
    <scope>NUCLEOTIDE SEQUENCE</scope>
    <source>
        <strain evidence="5">LIQ254RAFAR</strain>
    </source>
</reference>
<dbReference type="PANTHER" id="PTHR12203">
    <property type="entry name" value="KDEL LYS-ASP-GLU-LEU CONTAINING - RELATED"/>
    <property type="match status" value="1"/>
</dbReference>
<dbReference type="PANTHER" id="PTHR12203:SF35">
    <property type="entry name" value="PROTEIN O-GLUCOSYLTRANSFERASE 1"/>
    <property type="match status" value="1"/>
</dbReference>
<dbReference type="InterPro" id="IPR006598">
    <property type="entry name" value="CAP10"/>
</dbReference>
<evidence type="ECO:0000259" key="4">
    <source>
        <dbReference type="SMART" id="SM00672"/>
    </source>
</evidence>
<evidence type="ECO:0000256" key="3">
    <source>
        <dbReference type="SAM" id="MobiDB-lite"/>
    </source>
</evidence>
<dbReference type="SMART" id="SM00672">
    <property type="entry name" value="CAP10"/>
    <property type="match status" value="1"/>
</dbReference>
<accession>A0AA43TXM5</accession>
<protein>
    <recommendedName>
        <fullName evidence="4">Glycosyl transferase CAP10 domain-containing protein</fullName>
    </recommendedName>
</protein>
<dbReference type="EMBL" id="JAPUFD010000007">
    <property type="protein sequence ID" value="MDI1488207.1"/>
    <property type="molecule type" value="Genomic_DNA"/>
</dbReference>
<evidence type="ECO:0000313" key="6">
    <source>
        <dbReference type="Proteomes" id="UP001161017"/>
    </source>
</evidence>
<feature type="domain" description="Glycosyl transferase CAP10" evidence="4">
    <location>
        <begin position="279"/>
        <end position="551"/>
    </location>
</feature>
<keyword evidence="2" id="KW-0808">Transferase</keyword>
<name>A0AA43TXM5_9LECA</name>
<sequence length="588" mass="66680">MLLLLGRCRSRPKRAPIESLESHPLDGIINDAAVKAGDWLQQASRGQTLEVAVFNYRKRYGRAPPPAFDIWYNYATQRSSLVIDDYDNMYEDLRPFWGLSPVEIRRRTHEIISDSYNDAARIMIRGGHTNTGANFKPTHRWMVDGFAHMMTDFLKFIPDMDIALNLNDEPRVAVPYGKMKRLLKAAESSSDPTGKVKKHQWDSNRDKQWMRAENAVASRPFGHKPRLNSFTAATAACPPSSPSRRNFLWDASPLCLSCAAPHSQGVFLSNWSLAASPCHQPDLRNLHGFYLSPAAFRTSTELLPIFSQSKAGGFADILYPSPWNYIDKVLYAPTTDKHPDPPFAEKQNSLFWRGATSEGVSRFGTWKGMARQRLIHLTSNSSTSTSLFTPTTPMLLPDPHHESQYTYTLPPPPRNPRQPHPKHLLHFQAHWQHRYLLDTDGAGFSGRFLPFLQSHSLPLRSGIFRTWYDHRLTAWAHFVPIDIRLHGLWSTLAYFTGTVGEKGARTLRGRVGMEKRIKRGEEIAERGRSWAGKVVRKEDMEVYLFRLLLEWGRLTDDGREGLGFELEGGEKVDEKGGSGEGDKKAKGD</sequence>
<dbReference type="InterPro" id="IPR051091">
    <property type="entry name" value="O-Glucosyltr/Glycosyltrsf_90"/>
</dbReference>
<proteinExistence type="inferred from homology"/>
<evidence type="ECO:0000256" key="2">
    <source>
        <dbReference type="ARBA" id="ARBA00022679"/>
    </source>
</evidence>
<comment type="similarity">
    <text evidence="1">Belongs to the glycosyltransferase 90 family.</text>
</comment>
<evidence type="ECO:0000313" key="5">
    <source>
        <dbReference type="EMBL" id="MDI1488207.1"/>
    </source>
</evidence>
<dbReference type="AlphaFoldDB" id="A0AA43TXM5"/>
<gene>
    <name evidence="5" type="ORF">OHK93_007481</name>
</gene>
<keyword evidence="6" id="KW-1185">Reference proteome</keyword>
<organism evidence="5 6">
    <name type="scientific">Ramalina farinacea</name>
    <dbReference type="NCBI Taxonomy" id="258253"/>
    <lineage>
        <taxon>Eukaryota</taxon>
        <taxon>Fungi</taxon>
        <taxon>Dikarya</taxon>
        <taxon>Ascomycota</taxon>
        <taxon>Pezizomycotina</taxon>
        <taxon>Lecanoromycetes</taxon>
        <taxon>OSLEUM clade</taxon>
        <taxon>Lecanoromycetidae</taxon>
        <taxon>Lecanorales</taxon>
        <taxon>Lecanorineae</taxon>
        <taxon>Ramalinaceae</taxon>
        <taxon>Ramalina</taxon>
    </lineage>
</organism>
<feature type="region of interest" description="Disordered" evidence="3">
    <location>
        <begin position="564"/>
        <end position="588"/>
    </location>
</feature>
<dbReference type="Proteomes" id="UP001161017">
    <property type="component" value="Unassembled WGS sequence"/>
</dbReference>
<dbReference type="GO" id="GO:0016740">
    <property type="term" value="F:transferase activity"/>
    <property type="evidence" value="ECO:0007669"/>
    <property type="project" value="UniProtKB-KW"/>
</dbReference>